<name>A0A6L7AC44_LEULA</name>
<dbReference type="EMBL" id="WSZI01000013">
    <property type="protein sequence ID" value="MWN21342.1"/>
    <property type="molecule type" value="Genomic_DNA"/>
</dbReference>
<dbReference type="KEGG" id="llf:BCR17_07260"/>
<protein>
    <submittedName>
        <fullName evidence="1">Uncharacterized protein</fullName>
    </submittedName>
</protein>
<dbReference type="Proteomes" id="UP000478636">
    <property type="component" value="Unassembled WGS sequence"/>
</dbReference>
<reference evidence="1 2" key="1">
    <citation type="submission" date="2019-12" db="EMBL/GenBank/DDBJ databases">
        <title>Complete genome sequence of Leuconostoc lactis strain AVN1 provides insights into metabolic potential.</title>
        <authorList>
            <person name="Besrour N."/>
            <person name="Najjari A."/>
            <person name="Fhoula I."/>
            <person name="Jaballah S."/>
            <person name="Klibi N."/>
            <person name="Ouzari H.I."/>
        </authorList>
    </citation>
    <scope>NUCLEOTIDE SEQUENCE [LARGE SCALE GENOMIC DNA]</scope>
    <source>
        <strain evidence="1 2">AVN1</strain>
    </source>
</reference>
<evidence type="ECO:0000313" key="1">
    <source>
        <dbReference type="EMBL" id="MWN21342.1"/>
    </source>
</evidence>
<accession>A0A6L7AC44</accession>
<dbReference type="RefSeq" id="WP_068852394.1">
    <property type="nucleotide sequence ID" value="NZ_CP016598.1"/>
</dbReference>
<proteinExistence type="predicted"/>
<sequence>MKKSVWLMLVIVSGLLFLTETALLIQSLMVEPLDSNLLVTSVYFLTFVLFVISMYQMIAKK</sequence>
<comment type="caution">
    <text evidence="1">The sequence shown here is derived from an EMBL/GenBank/DDBJ whole genome shotgun (WGS) entry which is preliminary data.</text>
</comment>
<gene>
    <name evidence="1" type="ORF">GQS40_06605</name>
</gene>
<evidence type="ECO:0000313" key="2">
    <source>
        <dbReference type="Proteomes" id="UP000478636"/>
    </source>
</evidence>
<organism evidence="1 2">
    <name type="scientific">Leuconostoc lactis</name>
    <dbReference type="NCBI Taxonomy" id="1246"/>
    <lineage>
        <taxon>Bacteria</taxon>
        <taxon>Bacillati</taxon>
        <taxon>Bacillota</taxon>
        <taxon>Bacilli</taxon>
        <taxon>Lactobacillales</taxon>
        <taxon>Lactobacillaceae</taxon>
        <taxon>Leuconostoc</taxon>
    </lineage>
</organism>
<dbReference type="AlphaFoldDB" id="A0A6L7AC44"/>